<dbReference type="AlphaFoldDB" id="A0A444CRV9"/>
<name>A0A444CRV9_ENSVE</name>
<reference evidence="1" key="1">
    <citation type="journal article" date="2018" name="Data Brief">
        <title>Genome sequence data from 17 accessions of Ensete ventricosum, a staple food crop for millions in Ethiopia.</title>
        <authorList>
            <person name="Yemataw Z."/>
            <person name="Muzemil S."/>
            <person name="Ambachew D."/>
            <person name="Tripathi L."/>
            <person name="Tesfaye K."/>
            <person name="Chala A."/>
            <person name="Farbos A."/>
            <person name="O'Neill P."/>
            <person name="Moore K."/>
            <person name="Grant M."/>
            <person name="Studholme D.J."/>
        </authorList>
    </citation>
    <scope>NUCLEOTIDE SEQUENCE [LARGE SCALE GENOMIC DNA]</scope>
    <source>
        <tissue evidence="1">Leaf</tissue>
    </source>
</reference>
<evidence type="ECO:0000313" key="1">
    <source>
        <dbReference type="EMBL" id="RZR73437.1"/>
    </source>
</evidence>
<proteinExistence type="predicted"/>
<dbReference type="Proteomes" id="UP000290560">
    <property type="component" value="Unassembled WGS sequence"/>
</dbReference>
<protein>
    <submittedName>
        <fullName evidence="1">Uncharacterized protein</fullName>
    </submittedName>
</protein>
<dbReference type="EMBL" id="KV875919">
    <property type="protein sequence ID" value="RZR73437.1"/>
    <property type="molecule type" value="Genomic_DNA"/>
</dbReference>
<organism evidence="1">
    <name type="scientific">Ensete ventricosum</name>
    <name type="common">Abyssinian banana</name>
    <name type="synonym">Musa ensete</name>
    <dbReference type="NCBI Taxonomy" id="4639"/>
    <lineage>
        <taxon>Eukaryota</taxon>
        <taxon>Viridiplantae</taxon>
        <taxon>Streptophyta</taxon>
        <taxon>Embryophyta</taxon>
        <taxon>Tracheophyta</taxon>
        <taxon>Spermatophyta</taxon>
        <taxon>Magnoliopsida</taxon>
        <taxon>Liliopsida</taxon>
        <taxon>Zingiberales</taxon>
        <taxon>Musaceae</taxon>
        <taxon>Ensete</taxon>
    </lineage>
</organism>
<gene>
    <name evidence="1" type="ORF">BHM03_00024190</name>
</gene>
<sequence>MGCYTALVEELETPVESVKEIATSVFHHLKSMKDLCGTKARWEKLKNSRPRFGTIRWLRRSLKWDFCIRSWRGNCIRSHLRCFSPEPPRRWFW</sequence>
<accession>A0A444CRV9</accession>